<gene>
    <name evidence="1" type="primary">PUM1_3</name>
    <name evidence="1" type="ORF">K3G42_032595</name>
</gene>
<comment type="caution">
    <text evidence="1">The sequence shown here is derived from an EMBL/GenBank/DDBJ whole genome shotgun (WGS) entry which is preliminary data.</text>
</comment>
<dbReference type="Proteomes" id="UP000827872">
    <property type="component" value="Linkage Group LG01"/>
</dbReference>
<evidence type="ECO:0000313" key="2">
    <source>
        <dbReference type="Proteomes" id="UP000827872"/>
    </source>
</evidence>
<proteinExistence type="predicted"/>
<dbReference type="EMBL" id="CM037614">
    <property type="protein sequence ID" value="KAH8017793.1"/>
    <property type="molecule type" value="Genomic_DNA"/>
</dbReference>
<keyword evidence="2" id="KW-1185">Reference proteome</keyword>
<accession>A0ACB8GDR4</accession>
<organism evidence="1 2">
    <name type="scientific">Sphaerodactylus townsendi</name>
    <dbReference type="NCBI Taxonomy" id="933632"/>
    <lineage>
        <taxon>Eukaryota</taxon>
        <taxon>Metazoa</taxon>
        <taxon>Chordata</taxon>
        <taxon>Craniata</taxon>
        <taxon>Vertebrata</taxon>
        <taxon>Euteleostomi</taxon>
        <taxon>Lepidosauria</taxon>
        <taxon>Squamata</taxon>
        <taxon>Bifurcata</taxon>
        <taxon>Gekkota</taxon>
        <taxon>Sphaerodactylidae</taxon>
        <taxon>Sphaerodactylus</taxon>
    </lineage>
</organism>
<protein>
    <submittedName>
        <fullName evidence="1">Pumilio 1</fullName>
    </submittedName>
</protein>
<evidence type="ECO:0000313" key="1">
    <source>
        <dbReference type="EMBL" id="KAH8017793.1"/>
    </source>
</evidence>
<sequence>MLCCPCSLLSIDYEGIKAVLSTKRNTTANLGANGYQVLAPTAYYDQTGALVVGPGARTGLGAPVRLVASTPVIISSAAAQAAAAASAGGTANNLTGAANGLFRPLGTQPQQQQQQTNSSLQSNSFYGNNALTNNSQSSSLFSHGPGQPGNTSLGFGSSSSLGAAIGSALGGFGSSAGKDDH</sequence>
<reference evidence="1" key="1">
    <citation type="submission" date="2021-08" db="EMBL/GenBank/DDBJ databases">
        <title>The first chromosome-level gecko genome reveals the dynamic sex chromosomes of Neotropical dwarf geckos (Sphaerodactylidae: Sphaerodactylus).</title>
        <authorList>
            <person name="Pinto B.J."/>
            <person name="Keating S.E."/>
            <person name="Gamble T."/>
        </authorList>
    </citation>
    <scope>NUCLEOTIDE SEQUENCE</scope>
    <source>
        <strain evidence="1">TG3544</strain>
    </source>
</reference>
<name>A0ACB8GDR4_9SAUR</name>